<feature type="transmembrane region" description="Helical" evidence="1">
    <location>
        <begin position="72"/>
        <end position="91"/>
    </location>
</feature>
<evidence type="ECO:0000256" key="1">
    <source>
        <dbReference type="SAM" id="Phobius"/>
    </source>
</evidence>
<keyword evidence="1" id="KW-1133">Transmembrane helix</keyword>
<dbReference type="STRING" id="1486859.SAMN05444273_105294"/>
<feature type="transmembrane region" description="Helical" evidence="1">
    <location>
        <begin position="191"/>
        <end position="215"/>
    </location>
</feature>
<dbReference type="InterPro" id="IPR010295">
    <property type="entry name" value="DUF898"/>
</dbReference>
<dbReference type="Proteomes" id="UP000184144">
    <property type="component" value="Unassembled WGS sequence"/>
</dbReference>
<evidence type="ECO:0000313" key="3">
    <source>
        <dbReference type="Proteomes" id="UP000184144"/>
    </source>
</evidence>
<dbReference type="Pfam" id="PF05987">
    <property type="entry name" value="DUF898"/>
    <property type="match status" value="1"/>
</dbReference>
<feature type="transmembrane region" description="Helical" evidence="1">
    <location>
        <begin position="282"/>
        <end position="301"/>
    </location>
</feature>
<feature type="transmembrane region" description="Helical" evidence="1">
    <location>
        <begin position="236"/>
        <end position="257"/>
    </location>
</feature>
<keyword evidence="3" id="KW-1185">Reference proteome</keyword>
<accession>A0A1M5B388</accession>
<feature type="transmembrane region" description="Helical" evidence="1">
    <location>
        <begin position="97"/>
        <end position="117"/>
    </location>
</feature>
<gene>
    <name evidence="2" type="ORF">SAMN05444273_105294</name>
</gene>
<proteinExistence type="predicted"/>
<evidence type="ECO:0000313" key="2">
    <source>
        <dbReference type="EMBL" id="SHF36918.1"/>
    </source>
</evidence>
<feature type="transmembrane region" description="Helical" evidence="1">
    <location>
        <begin position="129"/>
        <end position="148"/>
    </location>
</feature>
<dbReference type="OrthoDB" id="7462354at2"/>
<dbReference type="RefSeq" id="WP_073144193.1">
    <property type="nucleotide sequence ID" value="NZ_FQUV01000005.1"/>
</dbReference>
<dbReference type="AlphaFoldDB" id="A0A1M5B388"/>
<name>A0A1M5B388_9RHOB</name>
<keyword evidence="1" id="KW-0812">Transmembrane</keyword>
<protein>
    <submittedName>
        <fullName evidence="2">Uncharacterized membrane protein YjgN, DUF898 family</fullName>
    </submittedName>
</protein>
<organism evidence="2 3">
    <name type="scientific">Litoreibacter ascidiaceicola</name>
    <dbReference type="NCBI Taxonomy" id="1486859"/>
    <lineage>
        <taxon>Bacteria</taxon>
        <taxon>Pseudomonadati</taxon>
        <taxon>Pseudomonadota</taxon>
        <taxon>Alphaproteobacteria</taxon>
        <taxon>Rhodobacterales</taxon>
        <taxon>Roseobacteraceae</taxon>
        <taxon>Litoreibacter</taxon>
    </lineage>
</organism>
<feature type="transmembrane region" description="Helical" evidence="1">
    <location>
        <begin position="22"/>
        <end position="42"/>
    </location>
</feature>
<sequence>MSESLPQGAKPFDFTGNAKEWFGIWIVNLLLSIVTIGIYSAWAKVRTKKYFYNHTYVEGRNFDYHATGKQILIGRLIVIGAVIVFQIITAVLPILGLLLLIGLLFIFPWLIVRSMIFNARMSSFSNVRFGFVGTVGQAFLTFLVYPILTALTLYTTFPILDRAVKRFSINNHKLGQARFNMEVGLGPFYKAFLVAIAWIIVVGLVGVVVTGFSFMDFAMAMENPDAAPGEAAKAIGLFYLLFFIAFLPAVFIYQALIRNAVYNNTTLEGGHAFASNVTAPQLLWLAVTNMIVVVFTLFLMLPWAQVRMARYLAAHTGFIPGGSMDDFVTQQQEAGGAFGDAYTDLEGIDVGLPI</sequence>
<reference evidence="3" key="1">
    <citation type="submission" date="2016-11" db="EMBL/GenBank/DDBJ databases">
        <authorList>
            <person name="Varghese N."/>
            <person name="Submissions S."/>
        </authorList>
    </citation>
    <scope>NUCLEOTIDE SEQUENCE [LARGE SCALE GENOMIC DNA]</scope>
    <source>
        <strain evidence="3">DSM 100566</strain>
    </source>
</reference>
<dbReference type="EMBL" id="FQUV01000005">
    <property type="protein sequence ID" value="SHF36918.1"/>
    <property type="molecule type" value="Genomic_DNA"/>
</dbReference>
<keyword evidence="1" id="KW-0472">Membrane</keyword>